<dbReference type="Pfam" id="PF07963">
    <property type="entry name" value="N_methyl"/>
    <property type="match status" value="1"/>
</dbReference>
<gene>
    <name evidence="2" type="ORF">Rhe02_35980</name>
</gene>
<accession>A0A8J3VH06</accession>
<dbReference type="InterPro" id="IPR012902">
    <property type="entry name" value="N_methyl_site"/>
</dbReference>
<name>A0A8J3VH06_9ACTN</name>
<keyword evidence="1" id="KW-0812">Transmembrane</keyword>
<evidence type="ECO:0000256" key="1">
    <source>
        <dbReference type="SAM" id="Phobius"/>
    </source>
</evidence>
<dbReference type="AlphaFoldDB" id="A0A8J3VH06"/>
<comment type="caution">
    <text evidence="2">The sequence shown here is derived from an EMBL/GenBank/DDBJ whole genome shotgun (WGS) entry which is preliminary data.</text>
</comment>
<dbReference type="Proteomes" id="UP000612899">
    <property type="component" value="Unassembled WGS sequence"/>
</dbReference>
<evidence type="ECO:0000313" key="3">
    <source>
        <dbReference type="Proteomes" id="UP000612899"/>
    </source>
</evidence>
<evidence type="ECO:0000313" key="2">
    <source>
        <dbReference type="EMBL" id="GIH05531.1"/>
    </source>
</evidence>
<dbReference type="NCBIfam" id="TIGR02532">
    <property type="entry name" value="IV_pilin_GFxxxE"/>
    <property type="match status" value="1"/>
</dbReference>
<keyword evidence="3" id="KW-1185">Reference proteome</keyword>
<proteinExistence type="predicted"/>
<feature type="transmembrane region" description="Helical" evidence="1">
    <location>
        <begin position="20"/>
        <end position="42"/>
    </location>
</feature>
<sequence length="213" mass="22877">MQLRNPLTGRDDRGVTLIELLMAVVLLTIIMVPLANALIVFFKNTDATNDRLAASHDAQIAAAYFAQDVQSIGAHDWSDAPYVFRQSVAENSKTLLGNSCFLTGAADPRILLAVDNPTTATSTPPVVVVAYVVKGQELHRLRCDASDKQDIVVAHNLAASPVTVTCRDLARAVQQCAGAGLPVPQSIEMRLEIQVSGSDDTLTVNLTGQRRQT</sequence>
<dbReference type="EMBL" id="BONY01000019">
    <property type="protein sequence ID" value="GIH05531.1"/>
    <property type="molecule type" value="Genomic_DNA"/>
</dbReference>
<protein>
    <submittedName>
        <fullName evidence="2">Prepilin-type N-terminal cleavage/methylation domain-containing protein</fullName>
    </submittedName>
</protein>
<keyword evidence="1" id="KW-0472">Membrane</keyword>
<organism evidence="2 3">
    <name type="scientific">Rhizocola hellebori</name>
    <dbReference type="NCBI Taxonomy" id="1392758"/>
    <lineage>
        <taxon>Bacteria</taxon>
        <taxon>Bacillati</taxon>
        <taxon>Actinomycetota</taxon>
        <taxon>Actinomycetes</taxon>
        <taxon>Micromonosporales</taxon>
        <taxon>Micromonosporaceae</taxon>
        <taxon>Rhizocola</taxon>
    </lineage>
</organism>
<keyword evidence="1" id="KW-1133">Transmembrane helix</keyword>
<dbReference type="RefSeq" id="WP_203909372.1">
    <property type="nucleotide sequence ID" value="NZ_BONY01000019.1"/>
</dbReference>
<reference evidence="2" key="1">
    <citation type="submission" date="2021-01" db="EMBL/GenBank/DDBJ databases">
        <title>Whole genome shotgun sequence of Rhizocola hellebori NBRC 109834.</title>
        <authorList>
            <person name="Komaki H."/>
            <person name="Tamura T."/>
        </authorList>
    </citation>
    <scope>NUCLEOTIDE SEQUENCE</scope>
    <source>
        <strain evidence="2">NBRC 109834</strain>
    </source>
</reference>